<dbReference type="AlphaFoldDB" id="A0A834AYP3"/>
<dbReference type="Proteomes" id="UP000664940">
    <property type="component" value="Unassembled WGS sequence"/>
</dbReference>
<proteinExistence type="predicted"/>
<feature type="region of interest" description="Disordered" evidence="1">
    <location>
        <begin position="102"/>
        <end position="121"/>
    </location>
</feature>
<evidence type="ECO:0000313" key="3">
    <source>
        <dbReference type="Proteomes" id="UP000664940"/>
    </source>
</evidence>
<feature type="compositionally biased region" description="Pro residues" evidence="1">
    <location>
        <begin position="78"/>
        <end position="89"/>
    </location>
</feature>
<reference evidence="2 3" key="1">
    <citation type="journal article" date="2020" name="Nature">
        <title>Six reference-quality genomes reveal evolution of bat adaptations.</title>
        <authorList>
            <person name="Jebb D."/>
            <person name="Huang Z."/>
            <person name="Pippel M."/>
            <person name="Hughes G.M."/>
            <person name="Lavrichenko K."/>
            <person name="Devanna P."/>
            <person name="Winkler S."/>
            <person name="Jermiin L.S."/>
            <person name="Skirmuntt E.C."/>
            <person name="Katzourakis A."/>
            <person name="Burkitt-Gray L."/>
            <person name="Ray D.A."/>
            <person name="Sullivan K.A.M."/>
            <person name="Roscito J.G."/>
            <person name="Kirilenko B.M."/>
            <person name="Davalos L.M."/>
            <person name="Corthals A.P."/>
            <person name="Power M.L."/>
            <person name="Jones G."/>
            <person name="Ransome R.D."/>
            <person name="Dechmann D.K.N."/>
            <person name="Locatelli A.G."/>
            <person name="Puechmaille S.J."/>
            <person name="Fedrigo O."/>
            <person name="Jarvis E.D."/>
            <person name="Hiller M."/>
            <person name="Vernes S.C."/>
            <person name="Myers E.W."/>
            <person name="Teeling E.C."/>
        </authorList>
    </citation>
    <scope>NUCLEOTIDE SEQUENCE [LARGE SCALE GENOMIC DNA]</scope>
    <source>
        <strain evidence="2">Bat1K_MPI-CBG_1</strain>
    </source>
</reference>
<accession>A0A834AYP3</accession>
<feature type="compositionally biased region" description="Low complexity" evidence="1">
    <location>
        <begin position="51"/>
        <end position="60"/>
    </location>
</feature>
<feature type="region of interest" description="Disordered" evidence="1">
    <location>
        <begin position="1"/>
        <end position="93"/>
    </location>
</feature>
<sequence length="121" mass="12750">MPSPTTPPEAQLRNSSQISRAGPLTHSKGENWRATGAGSGRRGWRAPQRPRPLLGSRPSSPLLPPVTKPGALHLGPRPGRPLPPRPPPSGASVHVWKVLSRNKGAGAEARPARPVSNGQLL</sequence>
<organism evidence="2 3">
    <name type="scientific">Phyllostomus discolor</name>
    <name type="common">pale spear-nosed bat</name>
    <dbReference type="NCBI Taxonomy" id="89673"/>
    <lineage>
        <taxon>Eukaryota</taxon>
        <taxon>Metazoa</taxon>
        <taxon>Chordata</taxon>
        <taxon>Craniata</taxon>
        <taxon>Vertebrata</taxon>
        <taxon>Euteleostomi</taxon>
        <taxon>Mammalia</taxon>
        <taxon>Eutheria</taxon>
        <taxon>Laurasiatheria</taxon>
        <taxon>Chiroptera</taxon>
        <taxon>Yangochiroptera</taxon>
        <taxon>Phyllostomidae</taxon>
        <taxon>Phyllostominae</taxon>
        <taxon>Phyllostomus</taxon>
    </lineage>
</organism>
<evidence type="ECO:0000256" key="1">
    <source>
        <dbReference type="SAM" id="MobiDB-lite"/>
    </source>
</evidence>
<evidence type="ECO:0000313" key="2">
    <source>
        <dbReference type="EMBL" id="KAF6119638.1"/>
    </source>
</evidence>
<gene>
    <name evidence="2" type="ORF">HJG60_010095</name>
</gene>
<name>A0A834AYP3_9CHIR</name>
<protein>
    <submittedName>
        <fullName evidence="2">Uncharacterized protein</fullName>
    </submittedName>
</protein>
<comment type="caution">
    <text evidence="2">The sequence shown here is derived from an EMBL/GenBank/DDBJ whole genome shotgun (WGS) entry which is preliminary data.</text>
</comment>
<dbReference type="EMBL" id="JABVXQ010000003">
    <property type="protein sequence ID" value="KAF6119638.1"/>
    <property type="molecule type" value="Genomic_DNA"/>
</dbReference>